<proteinExistence type="predicted"/>
<protein>
    <submittedName>
        <fullName evidence="2">Uncharacterized protein</fullName>
    </submittedName>
</protein>
<evidence type="ECO:0000313" key="3">
    <source>
        <dbReference type="Proteomes" id="UP000322927"/>
    </source>
</evidence>
<evidence type="ECO:0000313" key="2">
    <source>
        <dbReference type="EMBL" id="QES38242.1"/>
    </source>
</evidence>
<sequence length="69" mass="7183">MSAAVKSLGVLAATVHILDPAERIPAVLLAGTEVTEQAVAEQITNPKCWHTPPKPAGESGKTIRKPKSA</sequence>
<evidence type="ECO:0000256" key="1">
    <source>
        <dbReference type="SAM" id="MobiDB-lite"/>
    </source>
</evidence>
<gene>
    <name evidence="2" type="ORF">DEJ48_36780</name>
</gene>
<dbReference type="OrthoDB" id="4294128at2"/>
<dbReference type="Proteomes" id="UP000322927">
    <property type="component" value="Chromosome"/>
</dbReference>
<accession>A0A5P2C6G2</accession>
<feature type="region of interest" description="Disordered" evidence="1">
    <location>
        <begin position="46"/>
        <end position="69"/>
    </location>
</feature>
<dbReference type="RefSeq" id="WP_150220433.1">
    <property type="nucleotide sequence ID" value="NZ_CP029192.1"/>
</dbReference>
<organism evidence="2 3">
    <name type="scientific">Streptomyces venezuelae</name>
    <dbReference type="NCBI Taxonomy" id="54571"/>
    <lineage>
        <taxon>Bacteria</taxon>
        <taxon>Bacillati</taxon>
        <taxon>Actinomycetota</taxon>
        <taxon>Actinomycetes</taxon>
        <taxon>Kitasatosporales</taxon>
        <taxon>Streptomycetaceae</taxon>
        <taxon>Streptomyces</taxon>
    </lineage>
</organism>
<dbReference type="EMBL" id="CP029192">
    <property type="protein sequence ID" value="QES38242.1"/>
    <property type="molecule type" value="Genomic_DNA"/>
</dbReference>
<dbReference type="AlphaFoldDB" id="A0A5P2C6G2"/>
<name>A0A5P2C6G2_STRVZ</name>
<reference evidence="2 3" key="1">
    <citation type="submission" date="2018-05" db="EMBL/GenBank/DDBJ databases">
        <title>Streptomyces venezuelae.</title>
        <authorList>
            <person name="Kim W."/>
            <person name="Lee N."/>
            <person name="Cho B.-K."/>
        </authorList>
    </citation>
    <scope>NUCLEOTIDE SEQUENCE [LARGE SCALE GENOMIC DNA]</scope>
    <source>
        <strain evidence="2 3">ATCC 14584</strain>
    </source>
</reference>